<evidence type="ECO:0000256" key="3">
    <source>
        <dbReference type="ARBA" id="ARBA00023014"/>
    </source>
</evidence>
<dbReference type="Proteomes" id="UP001162891">
    <property type="component" value="Chromosome"/>
</dbReference>
<keyword evidence="1" id="KW-0479">Metal-binding</keyword>
<organism evidence="5 6">
    <name type="scientific">Anaeromyxobacter oryzae</name>
    <dbReference type="NCBI Taxonomy" id="2918170"/>
    <lineage>
        <taxon>Bacteria</taxon>
        <taxon>Pseudomonadati</taxon>
        <taxon>Myxococcota</taxon>
        <taxon>Myxococcia</taxon>
        <taxon>Myxococcales</taxon>
        <taxon>Cystobacterineae</taxon>
        <taxon>Anaeromyxobacteraceae</taxon>
        <taxon>Anaeromyxobacter</taxon>
    </lineage>
</organism>
<dbReference type="RefSeq" id="WP_248357558.1">
    <property type="nucleotide sequence ID" value="NZ_AP025591.1"/>
</dbReference>
<evidence type="ECO:0000313" key="5">
    <source>
        <dbReference type="EMBL" id="BDG01162.1"/>
    </source>
</evidence>
<dbReference type="Pfam" id="PF13187">
    <property type="entry name" value="Fer4_9"/>
    <property type="match status" value="1"/>
</dbReference>
<evidence type="ECO:0000259" key="4">
    <source>
        <dbReference type="PROSITE" id="PS51379"/>
    </source>
</evidence>
<feature type="domain" description="4Fe-4S ferredoxin-type" evidence="4">
    <location>
        <begin position="211"/>
        <end position="240"/>
    </location>
</feature>
<keyword evidence="6" id="KW-1185">Reference proteome</keyword>
<accession>A0ABM7WNW7</accession>
<evidence type="ECO:0000313" key="6">
    <source>
        <dbReference type="Proteomes" id="UP001162891"/>
    </source>
</evidence>
<gene>
    <name evidence="5" type="ORF">AMOR_01580</name>
</gene>
<keyword evidence="2" id="KW-0408">Iron</keyword>
<dbReference type="EMBL" id="AP025591">
    <property type="protein sequence ID" value="BDG01162.1"/>
    <property type="molecule type" value="Genomic_DNA"/>
</dbReference>
<keyword evidence="3" id="KW-0411">Iron-sulfur</keyword>
<reference evidence="6" key="1">
    <citation type="journal article" date="2022" name="Int. J. Syst. Evol. Microbiol.">
        <title>Anaeromyxobacter oryzae sp. nov., Anaeromyxobacter diazotrophicus sp. nov. and Anaeromyxobacter paludicola sp. nov., isolated from paddy soils.</title>
        <authorList>
            <person name="Itoh H."/>
            <person name="Xu Z."/>
            <person name="Mise K."/>
            <person name="Masuda Y."/>
            <person name="Ushijima N."/>
            <person name="Hayakawa C."/>
            <person name="Shiratori Y."/>
            <person name="Senoo K."/>
        </authorList>
    </citation>
    <scope>NUCLEOTIDE SEQUENCE [LARGE SCALE GENOMIC DNA]</scope>
    <source>
        <strain evidence="6">Red232</strain>
    </source>
</reference>
<dbReference type="PROSITE" id="PS51379">
    <property type="entry name" value="4FE4S_FER_2"/>
    <property type="match status" value="2"/>
</dbReference>
<evidence type="ECO:0000256" key="1">
    <source>
        <dbReference type="ARBA" id="ARBA00022723"/>
    </source>
</evidence>
<sequence length="280" mass="30909">MCTFCVKHGDGKRWYLAAESYAADLESDLRRRGYMVDFVGGFERYRRGIEVGLRAIRLAPEPVRAGLAEAFSERQQREHFGQPVPIEQCERIFAIATNITRVPCVCRGAMRKGSDAESCCIVATVTPHDAVLREVFARYEPGPRAEGFEKLTPEQALAYLLRCEEGGLAHTVWTFGTPFIAAICNCDLPSGCMAMKVQLQGKVRVMWRGEDVARLDPERCSGCGLCLPLCPFGALRKAGPRQIALDRTACWGCGTCRTGCSRDALALEPRADAPDVANLW</sequence>
<feature type="domain" description="4Fe-4S ferredoxin-type" evidence="4">
    <location>
        <begin position="241"/>
        <end position="270"/>
    </location>
</feature>
<dbReference type="Gene3D" id="3.30.70.20">
    <property type="match status" value="1"/>
</dbReference>
<name>A0ABM7WNW7_9BACT</name>
<protein>
    <recommendedName>
        <fullName evidence="4">4Fe-4S ferredoxin-type domain-containing protein</fullName>
    </recommendedName>
</protein>
<dbReference type="SUPFAM" id="SSF54862">
    <property type="entry name" value="4Fe-4S ferredoxins"/>
    <property type="match status" value="1"/>
</dbReference>
<dbReference type="PROSITE" id="PS00198">
    <property type="entry name" value="4FE4S_FER_1"/>
    <property type="match status" value="1"/>
</dbReference>
<dbReference type="InterPro" id="IPR017896">
    <property type="entry name" value="4Fe4S_Fe-S-bd"/>
</dbReference>
<evidence type="ECO:0000256" key="2">
    <source>
        <dbReference type="ARBA" id="ARBA00023004"/>
    </source>
</evidence>
<proteinExistence type="predicted"/>
<dbReference type="InterPro" id="IPR017900">
    <property type="entry name" value="4Fe4S_Fe_S_CS"/>
</dbReference>